<keyword evidence="3" id="KW-0812">Transmembrane</keyword>
<feature type="non-terminal residue" evidence="12">
    <location>
        <position position="332"/>
    </location>
</feature>
<accession>C3XX67</accession>
<evidence type="ECO:0000256" key="3">
    <source>
        <dbReference type="ARBA" id="ARBA00022692"/>
    </source>
</evidence>
<keyword evidence="4" id="KW-0732">Signal</keyword>
<name>C3XX67_BRAFL</name>
<dbReference type="FunFam" id="2.60.40.10:FF:000076">
    <property type="entry name" value="Leucine-rich repeat and Ig domain-containing 4"/>
    <property type="match status" value="1"/>
</dbReference>
<evidence type="ECO:0000256" key="4">
    <source>
        <dbReference type="ARBA" id="ARBA00022729"/>
    </source>
</evidence>
<dbReference type="FunFam" id="3.80.10.10:FF:002820">
    <property type="entry name" value="Uncharacterized protein"/>
    <property type="match status" value="1"/>
</dbReference>
<dbReference type="FunFam" id="3.80.10.10:FF:002077">
    <property type="entry name" value="Uncharacterized protein"/>
    <property type="match status" value="1"/>
</dbReference>
<dbReference type="InterPro" id="IPR036179">
    <property type="entry name" value="Ig-like_dom_sf"/>
</dbReference>
<evidence type="ECO:0000256" key="1">
    <source>
        <dbReference type="ARBA" id="ARBA00004167"/>
    </source>
</evidence>
<evidence type="ECO:0000256" key="6">
    <source>
        <dbReference type="ARBA" id="ARBA00022989"/>
    </source>
</evidence>
<evidence type="ECO:0000256" key="5">
    <source>
        <dbReference type="ARBA" id="ARBA00022737"/>
    </source>
</evidence>
<keyword evidence="5" id="KW-0677">Repeat</keyword>
<reference evidence="12" key="1">
    <citation type="journal article" date="2008" name="Nature">
        <title>The amphioxus genome and the evolution of the chordate karyotype.</title>
        <authorList>
            <consortium name="US DOE Joint Genome Institute (JGI-PGF)"/>
            <person name="Putnam N.H."/>
            <person name="Butts T."/>
            <person name="Ferrier D.E.K."/>
            <person name="Furlong R.F."/>
            <person name="Hellsten U."/>
            <person name="Kawashima T."/>
            <person name="Robinson-Rechavi M."/>
            <person name="Shoguchi E."/>
            <person name="Terry A."/>
            <person name="Yu J.-K."/>
            <person name="Benito-Gutierrez E.L."/>
            <person name="Dubchak I."/>
            <person name="Garcia-Fernandez J."/>
            <person name="Gibson-Brown J.J."/>
            <person name="Grigoriev I.V."/>
            <person name="Horton A.C."/>
            <person name="de Jong P.J."/>
            <person name="Jurka J."/>
            <person name="Kapitonov V.V."/>
            <person name="Kohara Y."/>
            <person name="Kuroki Y."/>
            <person name="Lindquist E."/>
            <person name="Lucas S."/>
            <person name="Osoegawa K."/>
            <person name="Pennacchio L.A."/>
            <person name="Salamov A.A."/>
            <person name="Satou Y."/>
            <person name="Sauka-Spengler T."/>
            <person name="Schmutz J."/>
            <person name="Shin-I T."/>
            <person name="Toyoda A."/>
            <person name="Bronner-Fraser M."/>
            <person name="Fujiyama A."/>
            <person name="Holland L.Z."/>
            <person name="Holland P.W.H."/>
            <person name="Satoh N."/>
            <person name="Rokhsar D.S."/>
        </authorList>
    </citation>
    <scope>NUCLEOTIDE SEQUENCE [LARGE SCALE GENOMIC DNA]</scope>
    <source>
        <strain evidence="12">S238N-H82</strain>
        <tissue evidence="12">Testes</tissue>
    </source>
</reference>
<dbReference type="SMART" id="SM00369">
    <property type="entry name" value="LRR_TYP"/>
    <property type="match status" value="6"/>
</dbReference>
<dbReference type="Pfam" id="PF13927">
    <property type="entry name" value="Ig_3"/>
    <property type="match status" value="1"/>
</dbReference>
<dbReference type="InterPro" id="IPR003598">
    <property type="entry name" value="Ig_sub2"/>
</dbReference>
<evidence type="ECO:0000256" key="9">
    <source>
        <dbReference type="ARBA" id="ARBA00023180"/>
    </source>
</evidence>
<dbReference type="PANTHER" id="PTHR45842">
    <property type="entry name" value="SYNAPTIC ADHESION-LIKE MOLECULE SALM"/>
    <property type="match status" value="1"/>
</dbReference>
<protein>
    <recommendedName>
        <fullName evidence="11">Ig-like domain-containing protein</fullName>
    </recommendedName>
</protein>
<organism>
    <name type="scientific">Branchiostoma floridae</name>
    <name type="common">Florida lancelet</name>
    <name type="synonym">Amphioxus</name>
    <dbReference type="NCBI Taxonomy" id="7739"/>
    <lineage>
        <taxon>Eukaryota</taxon>
        <taxon>Metazoa</taxon>
        <taxon>Chordata</taxon>
        <taxon>Cephalochordata</taxon>
        <taxon>Leptocardii</taxon>
        <taxon>Amphioxiformes</taxon>
        <taxon>Branchiostomatidae</taxon>
        <taxon>Branchiostoma</taxon>
    </lineage>
</organism>
<dbReference type="SUPFAM" id="SSF48726">
    <property type="entry name" value="Immunoglobulin"/>
    <property type="match status" value="1"/>
</dbReference>
<dbReference type="InParanoid" id="C3XX67"/>
<feature type="non-terminal residue" evidence="12">
    <location>
        <position position="1"/>
    </location>
</feature>
<dbReference type="Gene3D" id="2.60.40.10">
    <property type="entry name" value="Immunoglobulins"/>
    <property type="match status" value="1"/>
</dbReference>
<comment type="subcellular location">
    <subcellularLocation>
        <location evidence="1">Membrane</location>
        <topology evidence="1">Single-pass membrane protein</topology>
    </subcellularLocation>
</comment>
<dbReference type="Gene3D" id="3.80.10.10">
    <property type="entry name" value="Ribonuclease Inhibitor"/>
    <property type="match status" value="2"/>
</dbReference>
<dbReference type="Pfam" id="PF13855">
    <property type="entry name" value="LRR_8"/>
    <property type="match status" value="1"/>
</dbReference>
<keyword evidence="9" id="KW-0325">Glycoprotein</keyword>
<dbReference type="InterPro" id="IPR050467">
    <property type="entry name" value="LRFN"/>
</dbReference>
<dbReference type="SMART" id="SM00082">
    <property type="entry name" value="LRRCT"/>
    <property type="match status" value="1"/>
</dbReference>
<dbReference type="PROSITE" id="PS50835">
    <property type="entry name" value="IG_LIKE"/>
    <property type="match status" value="1"/>
</dbReference>
<proteinExistence type="predicted"/>
<evidence type="ECO:0000313" key="12">
    <source>
        <dbReference type="EMBL" id="EEN67327.1"/>
    </source>
</evidence>
<keyword evidence="6" id="KW-1133">Transmembrane helix</keyword>
<dbReference type="InterPro" id="IPR032675">
    <property type="entry name" value="LRR_dom_sf"/>
</dbReference>
<keyword evidence="10" id="KW-0393">Immunoglobulin domain</keyword>
<keyword evidence="2" id="KW-0433">Leucine-rich repeat</keyword>
<gene>
    <name evidence="12" type="ORF">BRAFLDRAFT_147038</name>
</gene>
<dbReference type="PANTHER" id="PTHR45842:SF12">
    <property type="entry name" value="KEKKON 5, ISOFORM A"/>
    <property type="match status" value="1"/>
</dbReference>
<dbReference type="eggNOG" id="KOG0619">
    <property type="taxonomic scope" value="Eukaryota"/>
</dbReference>
<sequence length="332" mass="37019">CNEKGLRSVPQYLPATITKLKLGYNYITSLRQFDFSKYTKLRELEFDRNQISIVNEQTFSNLAELEMLHLHMNKLTYIQPGTFSGLSHLRDIKLDENQITNIEPGTFSNLPGLLLNLRINKNKIIDIKSGTFADLPLLSHLGLDRNQIRRIQPGAFSNLPKLGLLDLRQNLLTSIHPDIISIFLPKGRMFLILHDNPWHCDCRMAALYEFNRKFIPKYQNEKIVCQEPSNLRLKILDDILPEDLICEEPPKITSDNTIAQGEALYLVCEASGRPPPNILVTLPSGLIASAESDGRATVGVDGTITITNVTAADAGQYMCIASNTAGSASASV</sequence>
<evidence type="ECO:0000256" key="7">
    <source>
        <dbReference type="ARBA" id="ARBA00023136"/>
    </source>
</evidence>
<dbReference type="InterPro" id="IPR007110">
    <property type="entry name" value="Ig-like_dom"/>
</dbReference>
<evidence type="ECO:0000256" key="8">
    <source>
        <dbReference type="ARBA" id="ARBA00023157"/>
    </source>
</evidence>
<keyword evidence="7" id="KW-0472">Membrane</keyword>
<dbReference type="SUPFAM" id="SSF52058">
    <property type="entry name" value="L domain-like"/>
    <property type="match status" value="1"/>
</dbReference>
<dbReference type="InterPro" id="IPR013783">
    <property type="entry name" value="Ig-like_fold"/>
</dbReference>
<dbReference type="InterPro" id="IPR001611">
    <property type="entry name" value="Leu-rich_rpt"/>
</dbReference>
<dbReference type="AlphaFoldDB" id="C3XX67"/>
<dbReference type="SMART" id="SM00408">
    <property type="entry name" value="IGc2"/>
    <property type="match status" value="1"/>
</dbReference>
<evidence type="ECO:0000259" key="11">
    <source>
        <dbReference type="PROSITE" id="PS50835"/>
    </source>
</evidence>
<dbReference type="GO" id="GO:0016020">
    <property type="term" value="C:membrane"/>
    <property type="evidence" value="ECO:0007669"/>
    <property type="project" value="UniProtKB-SubCell"/>
</dbReference>
<keyword evidence="8" id="KW-1015">Disulfide bond</keyword>
<dbReference type="EMBL" id="GG666471">
    <property type="protein sequence ID" value="EEN67327.1"/>
    <property type="molecule type" value="Genomic_DNA"/>
</dbReference>
<dbReference type="InterPro" id="IPR000483">
    <property type="entry name" value="Cys-rich_flank_reg_C"/>
</dbReference>
<dbReference type="InterPro" id="IPR003591">
    <property type="entry name" value="Leu-rich_rpt_typical-subtyp"/>
</dbReference>
<feature type="domain" description="Ig-like" evidence="11">
    <location>
        <begin position="250"/>
        <end position="332"/>
    </location>
</feature>
<evidence type="ECO:0000256" key="10">
    <source>
        <dbReference type="ARBA" id="ARBA00023319"/>
    </source>
</evidence>
<evidence type="ECO:0000256" key="2">
    <source>
        <dbReference type="ARBA" id="ARBA00022614"/>
    </source>
</evidence>